<dbReference type="Proteomes" id="UP000002221">
    <property type="component" value="Chromosome"/>
</dbReference>
<name>D0MEE1_RHOM4</name>
<protein>
    <recommendedName>
        <fullName evidence="1">DUF2249 domain-containing protein</fullName>
    </recommendedName>
</protein>
<dbReference type="AlphaFoldDB" id="D0MEE1"/>
<evidence type="ECO:0000313" key="3">
    <source>
        <dbReference type="Proteomes" id="UP000002221"/>
    </source>
</evidence>
<dbReference type="HOGENOM" id="CLU_157868_0_1_10"/>
<dbReference type="KEGG" id="rmr:Rmar_2290"/>
<reference evidence="2 3" key="1">
    <citation type="journal article" date="2009" name="Stand. Genomic Sci.">
        <title>Complete genome sequence of Rhodothermus marinus type strain (R-10).</title>
        <authorList>
            <person name="Nolan M."/>
            <person name="Tindall B.J."/>
            <person name="Pomrenke H."/>
            <person name="Lapidus A."/>
            <person name="Copeland A."/>
            <person name="Glavina Del Rio T."/>
            <person name="Lucas S."/>
            <person name="Chen F."/>
            <person name="Tice H."/>
            <person name="Cheng J.F."/>
            <person name="Saunders E."/>
            <person name="Han C."/>
            <person name="Bruce D."/>
            <person name="Goodwin L."/>
            <person name="Chain P."/>
            <person name="Pitluck S."/>
            <person name="Ovchinikova G."/>
            <person name="Pati A."/>
            <person name="Ivanova N."/>
            <person name="Mavromatis K."/>
            <person name="Chen A."/>
            <person name="Palaniappan K."/>
            <person name="Land M."/>
            <person name="Hauser L."/>
            <person name="Chang Y.J."/>
            <person name="Jeffries C.D."/>
            <person name="Brettin T."/>
            <person name="Goker M."/>
            <person name="Bristow J."/>
            <person name="Eisen J.A."/>
            <person name="Markowitz V."/>
            <person name="Hugenholtz P."/>
            <person name="Kyrpides N.C."/>
            <person name="Klenk H.P."/>
            <person name="Detter J.C."/>
        </authorList>
    </citation>
    <scope>NUCLEOTIDE SEQUENCE [LARGE SCALE GENOMIC DNA]</scope>
    <source>
        <strain evidence="3">ATCC 43812 / DSM 4252 / R-10</strain>
    </source>
</reference>
<sequence length="98" mass="11062">MSEAVSQPPAFLAGLSEDRFVELDVRPILRSGGEPFSLIMETAGRVPPGHVLRLRATFKPVPLFGVMRLQGWAHWIARGEGDDWEIWFYRPGEFQPSP</sequence>
<evidence type="ECO:0000259" key="1">
    <source>
        <dbReference type="Pfam" id="PF10006"/>
    </source>
</evidence>
<organism evidence="2 3">
    <name type="scientific">Rhodothermus marinus (strain ATCC 43812 / DSM 4252 / R-10)</name>
    <name type="common">Rhodothermus obamensis</name>
    <dbReference type="NCBI Taxonomy" id="518766"/>
    <lineage>
        <taxon>Bacteria</taxon>
        <taxon>Pseudomonadati</taxon>
        <taxon>Rhodothermota</taxon>
        <taxon>Rhodothermia</taxon>
        <taxon>Rhodothermales</taxon>
        <taxon>Rhodothermaceae</taxon>
        <taxon>Rhodothermus</taxon>
    </lineage>
</organism>
<dbReference type="Pfam" id="PF10006">
    <property type="entry name" value="DUF2249"/>
    <property type="match status" value="1"/>
</dbReference>
<dbReference type="InterPro" id="IPR018720">
    <property type="entry name" value="DUF2249"/>
</dbReference>
<dbReference type="STRING" id="518766.Rmar_2290"/>
<proteinExistence type="predicted"/>
<accession>D0MEE1</accession>
<dbReference type="RefSeq" id="WP_012844779.1">
    <property type="nucleotide sequence ID" value="NC_013501.1"/>
</dbReference>
<evidence type="ECO:0000313" key="2">
    <source>
        <dbReference type="EMBL" id="ACY49169.1"/>
    </source>
</evidence>
<dbReference type="OrthoDB" id="128918at2"/>
<dbReference type="EMBL" id="CP001807">
    <property type="protein sequence ID" value="ACY49169.1"/>
    <property type="molecule type" value="Genomic_DNA"/>
</dbReference>
<dbReference type="eggNOG" id="COG4309">
    <property type="taxonomic scope" value="Bacteria"/>
</dbReference>
<gene>
    <name evidence="2" type="ordered locus">Rmar_2290</name>
</gene>
<feature type="domain" description="DUF2249" evidence="1">
    <location>
        <begin position="22"/>
        <end position="89"/>
    </location>
</feature>
<keyword evidence="3" id="KW-1185">Reference proteome</keyword>